<evidence type="ECO:0000313" key="2">
    <source>
        <dbReference type="WBParaSite" id="Hba_00166"/>
    </source>
</evidence>
<dbReference type="Proteomes" id="UP000095283">
    <property type="component" value="Unplaced"/>
</dbReference>
<organism evidence="1 2">
    <name type="scientific">Heterorhabditis bacteriophora</name>
    <name type="common">Entomopathogenic nematode worm</name>
    <dbReference type="NCBI Taxonomy" id="37862"/>
    <lineage>
        <taxon>Eukaryota</taxon>
        <taxon>Metazoa</taxon>
        <taxon>Ecdysozoa</taxon>
        <taxon>Nematoda</taxon>
        <taxon>Chromadorea</taxon>
        <taxon>Rhabditida</taxon>
        <taxon>Rhabditina</taxon>
        <taxon>Rhabditomorpha</taxon>
        <taxon>Strongyloidea</taxon>
        <taxon>Heterorhabditidae</taxon>
        <taxon>Heterorhabditis</taxon>
    </lineage>
</organism>
<dbReference type="WBParaSite" id="Hba_00166">
    <property type="protein sequence ID" value="Hba_00166"/>
    <property type="gene ID" value="Hba_00166"/>
</dbReference>
<sequence>MNTFTFNLSCVGPNIVLHLFSNIFSVS</sequence>
<dbReference type="AlphaFoldDB" id="A0A1I7W6B4"/>
<name>A0A1I7W6B4_HETBA</name>
<evidence type="ECO:0000313" key="1">
    <source>
        <dbReference type="Proteomes" id="UP000095283"/>
    </source>
</evidence>
<protein>
    <submittedName>
        <fullName evidence="2">7TM_GPCR_Srx domain-containing protein</fullName>
    </submittedName>
</protein>
<keyword evidence="1" id="KW-1185">Reference proteome</keyword>
<proteinExistence type="predicted"/>
<reference evidence="2" key="1">
    <citation type="submission" date="2016-11" db="UniProtKB">
        <authorList>
            <consortium name="WormBaseParasite"/>
        </authorList>
    </citation>
    <scope>IDENTIFICATION</scope>
</reference>
<accession>A0A1I7W6B4</accession>